<dbReference type="InterPro" id="IPR055060">
    <property type="entry name" value="ACOX_C_alpha1"/>
</dbReference>
<dbReference type="SUPFAM" id="SSF47203">
    <property type="entry name" value="Acyl-CoA dehydrogenase C-terminal domain-like"/>
    <property type="match status" value="2"/>
</dbReference>
<keyword evidence="5" id="KW-0560">Oxidoreductase</keyword>
<keyword evidence="3" id="KW-0285">Flavoprotein</keyword>
<evidence type="ECO:0000256" key="1">
    <source>
        <dbReference type="ARBA" id="ARBA00001974"/>
    </source>
</evidence>
<evidence type="ECO:0008006" key="10">
    <source>
        <dbReference type="Google" id="ProtNLM"/>
    </source>
</evidence>
<evidence type="ECO:0000256" key="2">
    <source>
        <dbReference type="ARBA" id="ARBA00006288"/>
    </source>
</evidence>
<accession>A0ABP0FYM8</accession>
<keyword evidence="9" id="KW-1185">Reference proteome</keyword>
<dbReference type="Gene3D" id="1.20.140.10">
    <property type="entry name" value="Butyryl-CoA Dehydrogenase, subunit A, domain 3"/>
    <property type="match status" value="2"/>
</dbReference>
<protein>
    <recommendedName>
        <fullName evidence="10">Acyl-coenzyme A oxidase</fullName>
    </recommendedName>
</protein>
<dbReference type="Pfam" id="PF01756">
    <property type="entry name" value="ACOX"/>
    <property type="match status" value="1"/>
</dbReference>
<sequence length="478" mass="53638">MAQLIIQGKSYGMHAFLVQIRDLTSHRPMPGVTVGSIGPLMSMGGSDNGYLSFKSVRIPKANMLARYAEVSADGTYIKKGDTKLMHASMVNLRVLMTKGEAVLGLEKACTIAARYSCVRRQGSLQPSKPEIQVIEYVTQQHKIISQIATAYAMHFTIQHVQAIYNQFLQDLDEGKVGNLTELHFVTAGVKASMTEQSVEGIETVRRACGGHGFAHSSGLPALLQRAIPSCTYEGDNTVMYLFCARHLLRCAQKVFMGQPLEGSVKYLSAEIQNKCRANKKEDFINPNILLACLQHKAQAMLLETATYMQYIASKGMNQMDVWNISSVQLVNVVKAHMLQYIFSTFLDFINETYCSPPIRDVLLKLCALYGIYNINNNATNLLKDGYLNGEQCTLMERVEVDLLQDLRKNVVGLVDSFDFRDEILNSCLGAYDGNVYERLFENAKNSPMNKDEVHEETYKYLRPHLHKGRDILKKMSKL</sequence>
<keyword evidence="4" id="KW-0274">FAD</keyword>
<dbReference type="Gene3D" id="2.40.110.10">
    <property type="entry name" value="Butyryl-CoA Dehydrogenase, subunit A, domain 2"/>
    <property type="match status" value="1"/>
</dbReference>
<evidence type="ECO:0000256" key="4">
    <source>
        <dbReference type="ARBA" id="ARBA00022827"/>
    </source>
</evidence>
<feature type="domain" description="Acyl-CoA oxidase C-alpha1" evidence="7">
    <location>
        <begin position="87"/>
        <end position="248"/>
    </location>
</feature>
<dbReference type="Pfam" id="PF22924">
    <property type="entry name" value="ACOX_C_alpha1"/>
    <property type="match status" value="1"/>
</dbReference>
<evidence type="ECO:0000256" key="5">
    <source>
        <dbReference type="ARBA" id="ARBA00023002"/>
    </source>
</evidence>
<organism evidence="8 9">
    <name type="scientific">Clavelina lepadiformis</name>
    <name type="common">Light-bulb sea squirt</name>
    <name type="synonym">Ascidia lepadiformis</name>
    <dbReference type="NCBI Taxonomy" id="159417"/>
    <lineage>
        <taxon>Eukaryota</taxon>
        <taxon>Metazoa</taxon>
        <taxon>Chordata</taxon>
        <taxon>Tunicata</taxon>
        <taxon>Ascidiacea</taxon>
        <taxon>Aplousobranchia</taxon>
        <taxon>Clavelinidae</taxon>
        <taxon>Clavelina</taxon>
    </lineage>
</organism>
<dbReference type="PANTHER" id="PTHR10909">
    <property type="entry name" value="ELECTRON TRANSPORT OXIDOREDUCTASE"/>
    <property type="match status" value="1"/>
</dbReference>
<dbReference type="InterPro" id="IPR046373">
    <property type="entry name" value="Acyl-CoA_Oxase/DH_mid-dom_sf"/>
</dbReference>
<name>A0ABP0FYM8_CLALP</name>
<comment type="cofactor">
    <cofactor evidence="1">
        <name>FAD</name>
        <dbReference type="ChEBI" id="CHEBI:57692"/>
    </cofactor>
</comment>
<evidence type="ECO:0000259" key="6">
    <source>
        <dbReference type="Pfam" id="PF01756"/>
    </source>
</evidence>
<comment type="caution">
    <text evidence="8">The sequence shown here is derived from an EMBL/GenBank/DDBJ whole genome shotgun (WGS) entry which is preliminary data.</text>
</comment>
<evidence type="ECO:0000256" key="3">
    <source>
        <dbReference type="ARBA" id="ARBA00022630"/>
    </source>
</evidence>
<dbReference type="EMBL" id="CAWYQH010000097">
    <property type="protein sequence ID" value="CAK8683534.1"/>
    <property type="molecule type" value="Genomic_DNA"/>
</dbReference>
<comment type="similarity">
    <text evidence="2">Belongs to the acyl-CoA oxidase family.</text>
</comment>
<dbReference type="InterPro" id="IPR009100">
    <property type="entry name" value="AcylCoA_DH/oxidase_NM_dom_sf"/>
</dbReference>
<dbReference type="InterPro" id="IPR036250">
    <property type="entry name" value="AcylCo_DH-like_C"/>
</dbReference>
<proteinExistence type="inferred from homology"/>
<dbReference type="InterPro" id="IPR012258">
    <property type="entry name" value="Acyl-CoA_oxidase"/>
</dbReference>
<evidence type="ECO:0000313" key="8">
    <source>
        <dbReference type="EMBL" id="CAK8683534.1"/>
    </source>
</evidence>
<gene>
    <name evidence="8" type="ORF">CVLEPA_LOCUS14601</name>
</gene>
<evidence type="ECO:0000259" key="7">
    <source>
        <dbReference type="Pfam" id="PF22924"/>
    </source>
</evidence>
<evidence type="ECO:0000313" key="9">
    <source>
        <dbReference type="Proteomes" id="UP001642483"/>
    </source>
</evidence>
<feature type="domain" description="Acyl-CoA oxidase C-terminal" evidence="6">
    <location>
        <begin position="285"/>
        <end position="465"/>
    </location>
</feature>
<dbReference type="Proteomes" id="UP001642483">
    <property type="component" value="Unassembled WGS sequence"/>
</dbReference>
<dbReference type="PANTHER" id="PTHR10909:SF344">
    <property type="entry name" value="PEROXISOMAL ACYL-COENZYME A OXIDASE 2"/>
    <property type="match status" value="1"/>
</dbReference>
<dbReference type="InterPro" id="IPR002655">
    <property type="entry name" value="Acyl-CoA_oxidase_C"/>
</dbReference>
<dbReference type="SUPFAM" id="SSF56645">
    <property type="entry name" value="Acyl-CoA dehydrogenase NM domain-like"/>
    <property type="match status" value="1"/>
</dbReference>
<reference evidence="8 9" key="1">
    <citation type="submission" date="2024-02" db="EMBL/GenBank/DDBJ databases">
        <authorList>
            <person name="Daric V."/>
            <person name="Darras S."/>
        </authorList>
    </citation>
    <scope>NUCLEOTIDE SEQUENCE [LARGE SCALE GENOMIC DNA]</scope>
</reference>